<dbReference type="Proteomes" id="UP001166585">
    <property type="component" value="Unassembled WGS sequence"/>
</dbReference>
<dbReference type="InterPro" id="IPR021232">
    <property type="entry name" value="DUF2735"/>
</dbReference>
<reference evidence="1" key="1">
    <citation type="submission" date="2021-05" db="EMBL/GenBank/DDBJ databases">
        <authorList>
            <person name="Sun Q."/>
            <person name="Inoue M."/>
        </authorList>
    </citation>
    <scope>NUCLEOTIDE SEQUENCE</scope>
    <source>
        <strain evidence="1">VKM B-3255</strain>
    </source>
</reference>
<comment type="caution">
    <text evidence="1">The sequence shown here is derived from an EMBL/GenBank/DDBJ whole genome shotgun (WGS) entry which is preliminary data.</text>
</comment>
<proteinExistence type="predicted"/>
<protein>
    <submittedName>
        <fullName evidence="1">DUF2735 domain-containing protein</fullName>
    </submittedName>
</protein>
<dbReference type="EMBL" id="JAHCQH010000015">
    <property type="protein sequence ID" value="MBS9477048.1"/>
    <property type="molecule type" value="Genomic_DNA"/>
</dbReference>
<sequence length="62" mass="6845">MSASVHRESATIYQFPVGGRANAANPRLDDKARREAAAQLPAISFGSWYHEEAIKEDTGRKN</sequence>
<evidence type="ECO:0000313" key="1">
    <source>
        <dbReference type="EMBL" id="MBS9477048.1"/>
    </source>
</evidence>
<gene>
    <name evidence="1" type="ORF">KIP89_08005</name>
</gene>
<keyword evidence="2" id="KW-1185">Reference proteome</keyword>
<dbReference type="Pfam" id="PF10931">
    <property type="entry name" value="DUF2735"/>
    <property type="match status" value="1"/>
</dbReference>
<name>A0ABS5R5U9_9HYPH</name>
<accession>A0ABS5R5U9</accession>
<dbReference type="RefSeq" id="WP_213754862.1">
    <property type="nucleotide sequence ID" value="NZ_JAHCQH010000015.1"/>
</dbReference>
<evidence type="ECO:0000313" key="2">
    <source>
        <dbReference type="Proteomes" id="UP001166585"/>
    </source>
</evidence>
<organism evidence="1 2">
    <name type="scientific">Ancylobacter radicis</name>
    <dbReference type="NCBI Taxonomy" id="2836179"/>
    <lineage>
        <taxon>Bacteria</taxon>
        <taxon>Pseudomonadati</taxon>
        <taxon>Pseudomonadota</taxon>
        <taxon>Alphaproteobacteria</taxon>
        <taxon>Hyphomicrobiales</taxon>
        <taxon>Xanthobacteraceae</taxon>
        <taxon>Ancylobacter</taxon>
    </lineage>
</organism>